<dbReference type="AlphaFoldDB" id="A0A6M2DHG3"/>
<feature type="DNA-binding region" description="HMG box" evidence="4">
    <location>
        <begin position="142"/>
        <end position="215"/>
    </location>
</feature>
<dbReference type="Pfam" id="PF24245">
    <property type="entry name" value="INO80F"/>
    <property type="match status" value="1"/>
</dbReference>
<evidence type="ECO:0000259" key="6">
    <source>
        <dbReference type="PROSITE" id="PS50118"/>
    </source>
</evidence>
<accession>A0A6M2DHG3</accession>
<evidence type="ECO:0000256" key="4">
    <source>
        <dbReference type="PROSITE-ProRule" id="PRU00267"/>
    </source>
</evidence>
<evidence type="ECO:0000256" key="2">
    <source>
        <dbReference type="ARBA" id="ARBA00023125"/>
    </source>
</evidence>
<dbReference type="EMBL" id="GIIL01001618">
    <property type="protein sequence ID" value="NOV45344.1"/>
    <property type="molecule type" value="Transcribed_RNA"/>
</dbReference>
<feature type="compositionally biased region" description="Basic and acidic residues" evidence="5">
    <location>
        <begin position="103"/>
        <end position="112"/>
    </location>
</feature>
<dbReference type="SUPFAM" id="SSF47095">
    <property type="entry name" value="HMG-box"/>
    <property type="match status" value="1"/>
</dbReference>
<keyword evidence="3 4" id="KW-0539">Nucleus</keyword>
<organism evidence="7">
    <name type="scientific">Xenopsylla cheopis</name>
    <name type="common">Oriental rat flea</name>
    <name type="synonym">Pulex cheopis</name>
    <dbReference type="NCBI Taxonomy" id="163159"/>
    <lineage>
        <taxon>Eukaryota</taxon>
        <taxon>Metazoa</taxon>
        <taxon>Ecdysozoa</taxon>
        <taxon>Arthropoda</taxon>
        <taxon>Hexapoda</taxon>
        <taxon>Insecta</taxon>
        <taxon>Pterygota</taxon>
        <taxon>Neoptera</taxon>
        <taxon>Endopterygota</taxon>
        <taxon>Siphonaptera</taxon>
        <taxon>Pulicidae</taxon>
        <taxon>Xenopsyllinae</taxon>
        <taxon>Xenopsylla</taxon>
    </lineage>
</organism>
<dbReference type="GO" id="GO:0006357">
    <property type="term" value="P:regulation of transcription by RNA polymerase II"/>
    <property type="evidence" value="ECO:0007669"/>
    <property type="project" value="TreeGrafter"/>
</dbReference>
<dbReference type="InterPro" id="IPR056513">
    <property type="entry name" value="INO80F"/>
</dbReference>
<dbReference type="Gene3D" id="1.10.30.10">
    <property type="entry name" value="High mobility group box domain"/>
    <property type="match status" value="1"/>
</dbReference>
<dbReference type="InterPro" id="IPR036910">
    <property type="entry name" value="HMG_box_dom_sf"/>
</dbReference>
<feature type="domain" description="HMG box" evidence="6">
    <location>
        <begin position="142"/>
        <end position="215"/>
    </location>
</feature>
<feature type="compositionally biased region" description="Basic residues" evidence="5">
    <location>
        <begin position="119"/>
        <end position="131"/>
    </location>
</feature>
<evidence type="ECO:0000256" key="1">
    <source>
        <dbReference type="ARBA" id="ARBA00004123"/>
    </source>
</evidence>
<dbReference type="GO" id="GO:0005634">
    <property type="term" value="C:nucleus"/>
    <property type="evidence" value="ECO:0007669"/>
    <property type="project" value="UniProtKB-SubCell"/>
</dbReference>
<comment type="subcellular location">
    <subcellularLocation>
        <location evidence="1">Nucleus</location>
    </subcellularLocation>
</comment>
<dbReference type="GO" id="GO:0003677">
    <property type="term" value="F:DNA binding"/>
    <property type="evidence" value="ECO:0007669"/>
    <property type="project" value="UniProtKB-UniRule"/>
</dbReference>
<dbReference type="PANTHER" id="PTHR48112">
    <property type="entry name" value="HIGH MOBILITY GROUP PROTEIN DSP1"/>
    <property type="match status" value="1"/>
</dbReference>
<protein>
    <submittedName>
        <fullName evidence="7">Putative non-histone protein 10</fullName>
    </submittedName>
</protein>
<evidence type="ECO:0000256" key="3">
    <source>
        <dbReference type="ARBA" id="ARBA00023242"/>
    </source>
</evidence>
<keyword evidence="2 4" id="KW-0238">DNA-binding</keyword>
<dbReference type="Pfam" id="PF00505">
    <property type="entry name" value="HMG_box"/>
    <property type="match status" value="1"/>
</dbReference>
<reference evidence="7" key="1">
    <citation type="submission" date="2020-03" db="EMBL/GenBank/DDBJ databases">
        <title>Transcriptomic Profiling of the Digestive Tract of the Rat Flea, Xenopsylla cheopis, Following Blood Feeding and Infection with Yersinia pestis.</title>
        <authorList>
            <person name="Bland D.M."/>
            <person name="Martens C.A."/>
            <person name="Virtaneva K."/>
            <person name="Kanakabandi K."/>
            <person name="Long D."/>
            <person name="Rosenke R."/>
            <person name="Saturday G.A."/>
            <person name="Hoyt F.H."/>
            <person name="Bruno D.P."/>
            <person name="Ribeiro J.M.C."/>
            <person name="Hinnebusch J."/>
        </authorList>
    </citation>
    <scope>NUCLEOTIDE SEQUENCE</scope>
</reference>
<proteinExistence type="predicted"/>
<dbReference type="PROSITE" id="PS50118">
    <property type="entry name" value="HMG_BOX_2"/>
    <property type="match status" value="1"/>
</dbReference>
<dbReference type="InterPro" id="IPR009071">
    <property type="entry name" value="HMG_box_dom"/>
</dbReference>
<feature type="compositionally biased region" description="Basic and acidic residues" evidence="5">
    <location>
        <begin position="132"/>
        <end position="141"/>
    </location>
</feature>
<dbReference type="PANTHER" id="PTHR48112:SF22">
    <property type="entry name" value="MITOCHONDRIAL TRANSCRIPTION FACTOR A, ISOFORM B"/>
    <property type="match status" value="1"/>
</dbReference>
<name>A0A6M2DHG3_XENCH</name>
<evidence type="ECO:0000313" key="7">
    <source>
        <dbReference type="EMBL" id="NOV45344.1"/>
    </source>
</evidence>
<dbReference type="SMART" id="SM00398">
    <property type="entry name" value="HMG"/>
    <property type="match status" value="1"/>
</dbReference>
<evidence type="ECO:0000256" key="5">
    <source>
        <dbReference type="SAM" id="MobiDB-lite"/>
    </source>
</evidence>
<dbReference type="InterPro" id="IPR050342">
    <property type="entry name" value="HMGB"/>
</dbReference>
<feature type="region of interest" description="Disordered" evidence="5">
    <location>
        <begin position="103"/>
        <end position="147"/>
    </location>
</feature>
<sequence>MVLRSSSNPNLSDDSHIDMDIDLTPEMRQYRKKYQLLLERCEIIQQDNERIVHRIQKIKKMTKHYKKDVKLLMRELDSHGDEWRTAEDEVDLKPDDLIIKREIKKEKNEKSTKGNGKNNAKKKAGTRKKIKTEKQDKDPNAPKRPPNAFFLFCQEQRPIAMQKLAVFSKNEPNKQELTRHLALLWRNLPPEEKQIYVERYEISKEKYDEKMSAYIKKE</sequence>